<evidence type="ECO:0000313" key="15">
    <source>
        <dbReference type="Proteomes" id="UP000838412"/>
    </source>
</evidence>
<dbReference type="GO" id="GO:0051301">
    <property type="term" value="P:cell division"/>
    <property type="evidence" value="ECO:0007669"/>
    <property type="project" value="UniProtKB-KW"/>
</dbReference>
<evidence type="ECO:0000256" key="4">
    <source>
        <dbReference type="ARBA" id="ARBA00022454"/>
    </source>
</evidence>
<dbReference type="AlphaFoldDB" id="A0A8J9WC96"/>
<dbReference type="PANTHER" id="PTHR16431:SF1">
    <property type="entry name" value="NEUROGENIC PROTEIN MASTERMIND"/>
    <property type="match status" value="1"/>
</dbReference>
<evidence type="ECO:0000256" key="7">
    <source>
        <dbReference type="ARBA" id="ARBA00022776"/>
    </source>
</evidence>
<keyword evidence="8" id="KW-0862">Zinc</keyword>
<dbReference type="GO" id="GO:0000785">
    <property type="term" value="C:chromatin"/>
    <property type="evidence" value="ECO:0007669"/>
    <property type="project" value="TreeGrafter"/>
</dbReference>
<evidence type="ECO:0000256" key="5">
    <source>
        <dbReference type="ARBA" id="ARBA00022618"/>
    </source>
</evidence>
<dbReference type="GO" id="GO:0007059">
    <property type="term" value="P:chromosome segregation"/>
    <property type="evidence" value="ECO:0007669"/>
    <property type="project" value="TreeGrafter"/>
</dbReference>
<evidence type="ECO:0000256" key="6">
    <source>
        <dbReference type="ARBA" id="ARBA00022723"/>
    </source>
</evidence>
<feature type="region of interest" description="Disordered" evidence="12">
    <location>
        <begin position="175"/>
        <end position="250"/>
    </location>
</feature>
<evidence type="ECO:0000256" key="10">
    <source>
        <dbReference type="ARBA" id="ARBA00023306"/>
    </source>
</evidence>
<reference evidence="14" key="1">
    <citation type="submission" date="2022-01" db="EMBL/GenBank/DDBJ databases">
        <authorList>
            <person name="Braso-Vives M."/>
        </authorList>
    </citation>
    <scope>NUCLEOTIDE SEQUENCE</scope>
</reference>
<keyword evidence="4" id="KW-0158">Chromosome</keyword>
<keyword evidence="9" id="KW-0539">Nucleus</keyword>
<gene>
    <name evidence="14" type="primary">MIS18A</name>
    <name evidence="14" type="ORF">BLAG_LOCUS768</name>
</gene>
<dbReference type="OrthoDB" id="74210at2759"/>
<dbReference type="GO" id="GO:0005634">
    <property type="term" value="C:nucleus"/>
    <property type="evidence" value="ECO:0007669"/>
    <property type="project" value="UniProtKB-SubCell"/>
</dbReference>
<dbReference type="GO" id="GO:0000775">
    <property type="term" value="C:chromosome, centromeric region"/>
    <property type="evidence" value="ECO:0007669"/>
    <property type="project" value="UniProtKB-SubCell"/>
</dbReference>
<evidence type="ECO:0000313" key="14">
    <source>
        <dbReference type="EMBL" id="CAH1229035.1"/>
    </source>
</evidence>
<proteinExistence type="predicted"/>
<keyword evidence="7" id="KW-0498">Mitosis</keyword>
<comment type="function">
    <text evidence="1">Required for recruitment of CENPA to centromeres and normal chromosome segregation during mitosis.</text>
</comment>
<dbReference type="GO" id="GO:0034080">
    <property type="term" value="P:CENP-A containing chromatin assembly"/>
    <property type="evidence" value="ECO:0007669"/>
    <property type="project" value="TreeGrafter"/>
</dbReference>
<feature type="compositionally biased region" description="Polar residues" evidence="12">
    <location>
        <begin position="205"/>
        <end position="226"/>
    </location>
</feature>
<evidence type="ECO:0000256" key="1">
    <source>
        <dbReference type="ARBA" id="ARBA00003694"/>
    </source>
</evidence>
<evidence type="ECO:0000256" key="8">
    <source>
        <dbReference type="ARBA" id="ARBA00022833"/>
    </source>
</evidence>
<organism evidence="14 15">
    <name type="scientific">Branchiostoma lanceolatum</name>
    <name type="common">Common lancelet</name>
    <name type="synonym">Amphioxus lanceolatum</name>
    <dbReference type="NCBI Taxonomy" id="7740"/>
    <lineage>
        <taxon>Eukaryota</taxon>
        <taxon>Metazoa</taxon>
        <taxon>Chordata</taxon>
        <taxon>Cephalochordata</taxon>
        <taxon>Leptocardii</taxon>
        <taxon>Amphioxiformes</taxon>
        <taxon>Branchiostomatidae</taxon>
        <taxon>Branchiostoma</taxon>
    </lineage>
</organism>
<protein>
    <submittedName>
        <fullName evidence="14">MIS18A protein</fullName>
    </submittedName>
</protein>
<evidence type="ECO:0000256" key="2">
    <source>
        <dbReference type="ARBA" id="ARBA00004123"/>
    </source>
</evidence>
<evidence type="ECO:0000256" key="12">
    <source>
        <dbReference type="SAM" id="MobiDB-lite"/>
    </source>
</evidence>
<evidence type="ECO:0000256" key="3">
    <source>
        <dbReference type="ARBA" id="ARBA00004584"/>
    </source>
</evidence>
<keyword evidence="5" id="KW-0132">Cell division</keyword>
<keyword evidence="11" id="KW-0137">Centromere</keyword>
<sequence length="250" mass="27733">MAEERDRSVAEEEEEAMDYAPVVFQCQRCREILADSLAFIDPLKGPKASVEMGYVSFSAVTESVTIGKDTSSTKKTDKDYGCFYLPLSCSGCGSVIGKMYTSTPREFDALRDAYTININKVTNYSLGSGHSVPQSNQGAIVTAKDMIDNEMSKVRQVVVTLSKRVTFLEQVMKEEVEPDLEEHPLPAEKKQVPKVMVPAAKQERSSGTPSRANVNKMSRRPSQNGHWSPVPSRRGRKKARIEVSDDESDN</sequence>
<dbReference type="PROSITE" id="PS51793">
    <property type="entry name" value="MIS18"/>
    <property type="match status" value="1"/>
</dbReference>
<keyword evidence="6" id="KW-0479">Metal-binding</keyword>
<dbReference type="EMBL" id="OV696686">
    <property type="protein sequence ID" value="CAH1229035.1"/>
    <property type="molecule type" value="Genomic_DNA"/>
</dbReference>
<dbReference type="Proteomes" id="UP000838412">
    <property type="component" value="Chromosome 1"/>
</dbReference>
<evidence type="ECO:0000256" key="9">
    <source>
        <dbReference type="ARBA" id="ARBA00023242"/>
    </source>
</evidence>
<comment type="subcellular location">
    <subcellularLocation>
        <location evidence="3">Chromosome</location>
        <location evidence="3">Centromere</location>
    </subcellularLocation>
    <subcellularLocation>
        <location evidence="2">Nucleus</location>
    </subcellularLocation>
</comment>
<dbReference type="Pfam" id="PF03226">
    <property type="entry name" value="Yippee-Mis18"/>
    <property type="match status" value="1"/>
</dbReference>
<dbReference type="GO" id="GO:0046872">
    <property type="term" value="F:metal ion binding"/>
    <property type="evidence" value="ECO:0007669"/>
    <property type="project" value="UniProtKB-KW"/>
</dbReference>
<name>A0A8J9WC96_BRALA</name>
<feature type="domain" description="Mis18" evidence="13">
    <location>
        <begin position="21"/>
        <end position="126"/>
    </location>
</feature>
<evidence type="ECO:0000256" key="11">
    <source>
        <dbReference type="ARBA" id="ARBA00023328"/>
    </source>
</evidence>
<keyword evidence="15" id="KW-1185">Reference proteome</keyword>
<evidence type="ECO:0000259" key="13">
    <source>
        <dbReference type="PROSITE" id="PS51793"/>
    </source>
</evidence>
<keyword evidence="10" id="KW-0131">Cell cycle</keyword>
<dbReference type="InterPro" id="IPR004910">
    <property type="entry name" value="Yippee/Mis18/Cereblon"/>
</dbReference>
<dbReference type="InterPro" id="IPR034752">
    <property type="entry name" value="Mis18"/>
</dbReference>
<accession>A0A8J9WC96</accession>
<dbReference type="PANTHER" id="PTHR16431">
    <property type="entry name" value="NEUROGENIC PROTEIN MASTERMIND"/>
    <property type="match status" value="1"/>
</dbReference>
<feature type="compositionally biased region" description="Basic and acidic residues" evidence="12">
    <location>
        <begin position="175"/>
        <end position="191"/>
    </location>
</feature>